<sequence length="85" mass="9469">MFIPLVCFIHQRRYSAEHSRPRRSPFRRGSSIANHSWLLSSGEPRFIPASNSVLVVVLAISALGIYSQGQNTMFVLSVPEVHGFG</sequence>
<name>A0AAV2DPR3_9ROSI</name>
<protein>
    <submittedName>
        <fullName evidence="1">Uncharacterized protein</fullName>
    </submittedName>
</protein>
<evidence type="ECO:0000313" key="2">
    <source>
        <dbReference type="Proteomes" id="UP001497516"/>
    </source>
</evidence>
<reference evidence="1 2" key="1">
    <citation type="submission" date="2024-04" db="EMBL/GenBank/DDBJ databases">
        <authorList>
            <person name="Fracassetti M."/>
        </authorList>
    </citation>
    <scope>NUCLEOTIDE SEQUENCE [LARGE SCALE GENOMIC DNA]</scope>
</reference>
<keyword evidence="2" id="KW-1185">Reference proteome</keyword>
<proteinExistence type="predicted"/>
<gene>
    <name evidence="1" type="ORF">LTRI10_LOCUS17320</name>
</gene>
<dbReference type="EMBL" id="OZ034816">
    <property type="protein sequence ID" value="CAL1375529.1"/>
    <property type="molecule type" value="Genomic_DNA"/>
</dbReference>
<organism evidence="1 2">
    <name type="scientific">Linum trigynum</name>
    <dbReference type="NCBI Taxonomy" id="586398"/>
    <lineage>
        <taxon>Eukaryota</taxon>
        <taxon>Viridiplantae</taxon>
        <taxon>Streptophyta</taxon>
        <taxon>Embryophyta</taxon>
        <taxon>Tracheophyta</taxon>
        <taxon>Spermatophyta</taxon>
        <taxon>Magnoliopsida</taxon>
        <taxon>eudicotyledons</taxon>
        <taxon>Gunneridae</taxon>
        <taxon>Pentapetalae</taxon>
        <taxon>rosids</taxon>
        <taxon>fabids</taxon>
        <taxon>Malpighiales</taxon>
        <taxon>Linaceae</taxon>
        <taxon>Linum</taxon>
    </lineage>
</organism>
<evidence type="ECO:0000313" key="1">
    <source>
        <dbReference type="EMBL" id="CAL1375529.1"/>
    </source>
</evidence>
<dbReference type="AlphaFoldDB" id="A0AAV2DPR3"/>
<dbReference type="Proteomes" id="UP001497516">
    <property type="component" value="Chromosome 3"/>
</dbReference>
<accession>A0AAV2DPR3</accession>